<proteinExistence type="inferred from homology"/>
<evidence type="ECO:0000256" key="34">
    <source>
        <dbReference type="ARBA" id="ARBA00051584"/>
    </source>
</evidence>
<evidence type="ECO:0000256" key="30">
    <source>
        <dbReference type="ARBA" id="ARBA00051390"/>
    </source>
</evidence>
<evidence type="ECO:0000256" key="39">
    <source>
        <dbReference type="ARBA" id="ARBA00052112"/>
    </source>
</evidence>
<comment type="catalytic activity">
    <reaction evidence="29">
        <text>(3S)-3-hydroxy-3-methylglutaryl-CoA + H2O = 3-hydroxy-3-methylglutarate + CoA + H(+)</text>
        <dbReference type="Rhea" id="RHEA:16305"/>
        <dbReference type="ChEBI" id="CHEBI:15377"/>
        <dbReference type="ChEBI" id="CHEBI:15378"/>
        <dbReference type="ChEBI" id="CHEBI:17325"/>
        <dbReference type="ChEBI" id="CHEBI:43074"/>
        <dbReference type="ChEBI" id="CHEBI:57287"/>
        <dbReference type="EC" id="3.1.2.5"/>
    </reaction>
    <physiologicalReaction direction="left-to-right" evidence="29">
        <dbReference type="Rhea" id="RHEA:16306"/>
    </physiologicalReaction>
</comment>
<dbReference type="PANTHER" id="PTHR11066">
    <property type="entry name" value="ACYL-COA THIOESTERASE"/>
    <property type="match status" value="1"/>
</dbReference>
<comment type="catalytic activity">
    <reaction evidence="32">
        <text>glutaryl-CoA + H2O = glutarate + CoA + H(+)</text>
        <dbReference type="Rhea" id="RHEA:40575"/>
        <dbReference type="ChEBI" id="CHEBI:15377"/>
        <dbReference type="ChEBI" id="CHEBI:15378"/>
        <dbReference type="ChEBI" id="CHEBI:30921"/>
        <dbReference type="ChEBI" id="CHEBI:57287"/>
        <dbReference type="ChEBI" id="CHEBI:57378"/>
    </reaction>
    <physiologicalReaction direction="left-to-right" evidence="32">
        <dbReference type="Rhea" id="RHEA:40576"/>
    </physiologicalReaction>
</comment>
<evidence type="ECO:0000256" key="11">
    <source>
        <dbReference type="ARBA" id="ARBA00023140"/>
    </source>
</evidence>
<evidence type="ECO:0000256" key="20">
    <source>
        <dbReference type="ARBA" id="ARBA00050199"/>
    </source>
</evidence>
<evidence type="ECO:0000256" key="5">
    <source>
        <dbReference type="ARBA" id="ARBA00011920"/>
    </source>
</evidence>
<evidence type="ECO:0000256" key="48">
    <source>
        <dbReference type="ARBA" id="ARBA00066473"/>
    </source>
</evidence>
<dbReference type="Pfam" id="PF20789">
    <property type="entry name" value="4HBT_3C"/>
    <property type="match status" value="1"/>
</dbReference>
<comment type="catalytic activity">
    <reaction evidence="18">
        <text>dodecanoyl-CoA + H2O = dodecanoate + CoA + H(+)</text>
        <dbReference type="Rhea" id="RHEA:30135"/>
        <dbReference type="ChEBI" id="CHEBI:15377"/>
        <dbReference type="ChEBI" id="CHEBI:15378"/>
        <dbReference type="ChEBI" id="CHEBI:18262"/>
        <dbReference type="ChEBI" id="CHEBI:57287"/>
        <dbReference type="ChEBI" id="CHEBI:57375"/>
    </reaction>
    <physiologicalReaction direction="left-to-right" evidence="18">
        <dbReference type="Rhea" id="RHEA:30136"/>
    </physiologicalReaction>
</comment>
<keyword evidence="8" id="KW-0378">Hydrolase</keyword>
<evidence type="ECO:0000256" key="2">
    <source>
        <dbReference type="ARBA" id="ARBA00004253"/>
    </source>
</evidence>
<dbReference type="EC" id="3.1.2.3" evidence="46"/>
<evidence type="ECO:0000256" key="22">
    <source>
        <dbReference type="ARBA" id="ARBA00050352"/>
    </source>
</evidence>
<comment type="catalytic activity">
    <reaction evidence="12">
        <text>(5Z,8Z,11Z,14Z)-eicosatetraenoyl-CoA + H2O = (5Z,8Z,11Z,14Z)-eicosatetraenoate + CoA + H(+)</text>
        <dbReference type="Rhea" id="RHEA:40151"/>
        <dbReference type="ChEBI" id="CHEBI:15377"/>
        <dbReference type="ChEBI" id="CHEBI:15378"/>
        <dbReference type="ChEBI" id="CHEBI:32395"/>
        <dbReference type="ChEBI" id="CHEBI:57287"/>
        <dbReference type="ChEBI" id="CHEBI:57368"/>
    </reaction>
    <physiologicalReaction direction="left-to-right" evidence="12">
        <dbReference type="Rhea" id="RHEA:40152"/>
    </physiologicalReaction>
</comment>
<keyword evidence="9" id="KW-0276">Fatty acid metabolism</keyword>
<comment type="catalytic activity">
    <reaction evidence="42">
        <text>succinyl-CoA + H2O = succinate + CoA + H(+)</text>
        <dbReference type="Rhea" id="RHEA:11516"/>
        <dbReference type="ChEBI" id="CHEBI:15377"/>
        <dbReference type="ChEBI" id="CHEBI:15378"/>
        <dbReference type="ChEBI" id="CHEBI:30031"/>
        <dbReference type="ChEBI" id="CHEBI:57287"/>
        <dbReference type="ChEBI" id="CHEBI:57292"/>
        <dbReference type="EC" id="3.1.2.3"/>
    </reaction>
    <physiologicalReaction direction="left-to-right" evidence="42">
        <dbReference type="Rhea" id="RHEA:11517"/>
    </physiologicalReaction>
</comment>
<feature type="compositionally biased region" description="Polar residues" evidence="53">
    <location>
        <begin position="12"/>
        <end position="22"/>
    </location>
</feature>
<comment type="catalytic activity">
    <reaction evidence="26">
        <text>2-methyloctadecanoyl-CoA + H2O = 2-methyloctadecanoate + CoA + H(+)</text>
        <dbReference type="Rhea" id="RHEA:59940"/>
        <dbReference type="ChEBI" id="CHEBI:15377"/>
        <dbReference type="ChEBI" id="CHEBI:15378"/>
        <dbReference type="ChEBI" id="CHEBI:57287"/>
        <dbReference type="ChEBI" id="CHEBI:143530"/>
        <dbReference type="ChEBI" id="CHEBI:143531"/>
    </reaction>
    <physiologicalReaction direction="left-to-right" evidence="26">
        <dbReference type="Rhea" id="RHEA:59941"/>
    </physiologicalReaction>
</comment>
<dbReference type="InterPro" id="IPR049450">
    <property type="entry name" value="ACOT8-like_C"/>
</dbReference>
<comment type="catalytic activity">
    <reaction evidence="31">
        <text>octadecanoyl-CoA + H2O = octadecanoate + CoA + H(+)</text>
        <dbReference type="Rhea" id="RHEA:30139"/>
        <dbReference type="ChEBI" id="CHEBI:15377"/>
        <dbReference type="ChEBI" id="CHEBI:15378"/>
        <dbReference type="ChEBI" id="CHEBI:25629"/>
        <dbReference type="ChEBI" id="CHEBI:57287"/>
        <dbReference type="ChEBI" id="CHEBI:57394"/>
    </reaction>
    <physiologicalReaction direction="left-to-right" evidence="31">
        <dbReference type="Rhea" id="RHEA:30140"/>
    </physiologicalReaction>
</comment>
<evidence type="ECO:0000256" key="33">
    <source>
        <dbReference type="ARBA" id="ARBA00051522"/>
    </source>
</evidence>
<evidence type="ECO:0000256" key="40">
    <source>
        <dbReference type="ARBA" id="ARBA00052155"/>
    </source>
</evidence>
<evidence type="ECO:0000256" key="37">
    <source>
        <dbReference type="ARBA" id="ARBA00052034"/>
    </source>
</evidence>
<comment type="catalytic activity">
    <reaction evidence="23">
        <text>decanedioyl-CoA + H2O = decanedioate + CoA + H(+)</text>
        <dbReference type="Rhea" id="RHEA:40591"/>
        <dbReference type="ChEBI" id="CHEBI:15377"/>
        <dbReference type="ChEBI" id="CHEBI:15378"/>
        <dbReference type="ChEBI" id="CHEBI:57287"/>
        <dbReference type="ChEBI" id="CHEBI:76283"/>
        <dbReference type="ChEBI" id="CHEBI:76316"/>
    </reaction>
    <physiologicalReaction direction="left-to-right" evidence="23">
        <dbReference type="Rhea" id="RHEA:40592"/>
    </physiologicalReaction>
</comment>
<protein>
    <recommendedName>
        <fullName evidence="49">Acyl-coenzyme A thioesterase 8</fullName>
        <ecNumber evidence="5">3.1.2.1</ecNumber>
        <ecNumber evidence="48">3.1.2.11</ecNumber>
        <ecNumber evidence="14">3.1.2.2</ecNumber>
        <ecNumber evidence="47">3.1.2.27</ecNumber>
        <ecNumber evidence="46">3.1.2.3</ecNumber>
        <ecNumber evidence="45">3.1.2.5</ecNumber>
    </recommendedName>
    <alternativeName>
        <fullName evidence="50">Choloyl-coenzyme A thioesterase</fullName>
    </alternativeName>
    <alternativeName>
        <fullName evidence="52">Peroxisomal acyl-coenzyme A thioester hydrolase 1</fullName>
    </alternativeName>
    <alternativeName>
        <fullName evidence="51">Peroxisomal long-chain acyl-CoA thioesterase 1</fullName>
    </alternativeName>
</protein>
<dbReference type="GO" id="GO:0003986">
    <property type="term" value="F:acetyl-CoA hydrolase activity"/>
    <property type="evidence" value="ECO:0007669"/>
    <property type="project" value="UniProtKB-EC"/>
</dbReference>
<evidence type="ECO:0000256" key="32">
    <source>
        <dbReference type="ARBA" id="ARBA00051487"/>
    </source>
</evidence>
<dbReference type="EC" id="3.1.2.27" evidence="47"/>
<dbReference type="InterPro" id="IPR003703">
    <property type="entry name" value="Acyl_CoA_thio"/>
</dbReference>
<dbReference type="OMA" id="QVWFRTN"/>
<dbReference type="GO" id="GO:0007031">
    <property type="term" value="P:peroxisome organization"/>
    <property type="evidence" value="ECO:0007669"/>
    <property type="project" value="UniProtKB-KW"/>
</dbReference>
<organism evidence="56 57">
    <name type="scientific">Cynoglossus semilaevis</name>
    <name type="common">Tongue sole</name>
    <dbReference type="NCBI Taxonomy" id="244447"/>
    <lineage>
        <taxon>Eukaryota</taxon>
        <taxon>Metazoa</taxon>
        <taxon>Chordata</taxon>
        <taxon>Craniata</taxon>
        <taxon>Vertebrata</taxon>
        <taxon>Euteleostomi</taxon>
        <taxon>Actinopterygii</taxon>
        <taxon>Neopterygii</taxon>
        <taxon>Teleostei</taxon>
        <taxon>Neoteleostei</taxon>
        <taxon>Acanthomorphata</taxon>
        <taxon>Carangaria</taxon>
        <taxon>Pleuronectiformes</taxon>
        <taxon>Pleuronectoidei</taxon>
        <taxon>Cynoglossidae</taxon>
        <taxon>Cynoglossinae</taxon>
        <taxon>Cynoglossus</taxon>
    </lineage>
</organism>
<evidence type="ECO:0000256" key="29">
    <source>
        <dbReference type="ARBA" id="ARBA00051360"/>
    </source>
</evidence>
<comment type="catalytic activity">
    <reaction evidence="36">
        <text>dodecanedioyl-CoA + H2O = dodecanedioate + CoA + H(+)</text>
        <dbReference type="Rhea" id="RHEA:40595"/>
        <dbReference type="ChEBI" id="CHEBI:15377"/>
        <dbReference type="ChEBI" id="CHEBI:15378"/>
        <dbReference type="ChEBI" id="CHEBI:57287"/>
        <dbReference type="ChEBI" id="CHEBI:76273"/>
        <dbReference type="ChEBI" id="CHEBI:76315"/>
    </reaction>
    <physiologicalReaction direction="left-to-right" evidence="36">
        <dbReference type="Rhea" id="RHEA:40596"/>
    </physiologicalReaction>
</comment>
<dbReference type="KEGG" id="csem:103386342"/>
<comment type="catalytic activity">
    <reaction evidence="37">
        <text>eicosanoyl-CoA + H2O = eicosanoate + CoA + H(+)</text>
        <dbReference type="Rhea" id="RHEA:40147"/>
        <dbReference type="ChEBI" id="CHEBI:15377"/>
        <dbReference type="ChEBI" id="CHEBI:15378"/>
        <dbReference type="ChEBI" id="CHEBI:32360"/>
        <dbReference type="ChEBI" id="CHEBI:57287"/>
        <dbReference type="ChEBI" id="CHEBI:57380"/>
    </reaction>
    <physiologicalReaction direction="left-to-right" evidence="37">
        <dbReference type="Rhea" id="RHEA:40148"/>
    </physiologicalReaction>
</comment>
<dbReference type="EC" id="3.1.2.1" evidence="5"/>
<evidence type="ECO:0000256" key="3">
    <source>
        <dbReference type="ARBA" id="ARBA00006538"/>
    </source>
</evidence>
<evidence type="ECO:0000256" key="38">
    <source>
        <dbReference type="ARBA" id="ARBA00052089"/>
    </source>
</evidence>
<evidence type="ECO:0000256" key="18">
    <source>
        <dbReference type="ARBA" id="ARBA00048074"/>
    </source>
</evidence>
<evidence type="ECO:0000256" key="16">
    <source>
        <dbReference type="ARBA" id="ARBA00047734"/>
    </source>
</evidence>
<evidence type="ECO:0000313" key="56">
    <source>
        <dbReference type="Ensembl" id="ENSCSEP00000013820.1"/>
    </source>
</evidence>
<dbReference type="NCBIfam" id="TIGR00189">
    <property type="entry name" value="tesB"/>
    <property type="match status" value="1"/>
</dbReference>
<sequence>MADTRATDETSDNTGGNHSSGDGNPESREVEKIRDLKSVLVTSVLNLEELDVNLYRGTHHWVPRSRRLFGGQIVGQALVAAAKSVGDDVYVHSLHCYFVRAGDPTVAVLYQVDHIRDGRSFMVRSVRAIQHGQPILICQASFHKLQPSPLQHQFTMPMVPPPEDLLTEEQLIHLYLTKPNVPEKLRQFLNQRLANEVPIEIKPIQPQPSLRRPATEPRKLFWVRAQGHIGEGNMKLHCCVAAYISDYAFLDTAMLSLADYKAKFFASLDHSMWFHTTFRSDEWMLYECESPWAANSRGLVQGRMWRRDGVLAVSCSQEGVFRVQPVNHRNKL</sequence>
<evidence type="ECO:0000256" key="17">
    <source>
        <dbReference type="ARBA" id="ARBA00047969"/>
    </source>
</evidence>
<dbReference type="SUPFAM" id="SSF54637">
    <property type="entry name" value="Thioesterase/thiol ester dehydrase-isomerase"/>
    <property type="match status" value="2"/>
</dbReference>
<evidence type="ECO:0000256" key="43">
    <source>
        <dbReference type="ARBA" id="ARBA00052880"/>
    </source>
</evidence>
<dbReference type="InParanoid" id="A0A3P8VN34"/>
<dbReference type="Pfam" id="PF13622">
    <property type="entry name" value="4HBT_3"/>
    <property type="match status" value="1"/>
</dbReference>
<evidence type="ECO:0000256" key="52">
    <source>
        <dbReference type="ARBA" id="ARBA00081859"/>
    </source>
</evidence>
<evidence type="ECO:0000256" key="15">
    <source>
        <dbReference type="ARBA" id="ARBA00047588"/>
    </source>
</evidence>
<evidence type="ECO:0000256" key="51">
    <source>
        <dbReference type="ARBA" id="ARBA00081380"/>
    </source>
</evidence>
<comment type="catalytic activity">
    <reaction evidence="1">
        <text>butanoyl-CoA + H2O = butanoate + CoA + H(+)</text>
        <dbReference type="Rhea" id="RHEA:40111"/>
        <dbReference type="ChEBI" id="CHEBI:15377"/>
        <dbReference type="ChEBI" id="CHEBI:15378"/>
        <dbReference type="ChEBI" id="CHEBI:17968"/>
        <dbReference type="ChEBI" id="CHEBI:57287"/>
        <dbReference type="ChEBI" id="CHEBI:57371"/>
    </reaction>
    <physiologicalReaction direction="left-to-right" evidence="1">
        <dbReference type="Rhea" id="RHEA:40112"/>
    </physiologicalReaction>
</comment>
<comment type="catalytic activity">
    <reaction evidence="13">
        <text>(9Z)-octadecenoyl-CoA + H2O = (9Z)-octadecenoate + CoA + H(+)</text>
        <dbReference type="Rhea" id="RHEA:40139"/>
        <dbReference type="ChEBI" id="CHEBI:15377"/>
        <dbReference type="ChEBI" id="CHEBI:15378"/>
        <dbReference type="ChEBI" id="CHEBI:30823"/>
        <dbReference type="ChEBI" id="CHEBI:57287"/>
        <dbReference type="ChEBI" id="CHEBI:57387"/>
    </reaction>
    <physiologicalReaction direction="left-to-right" evidence="13">
        <dbReference type="Rhea" id="RHEA:40140"/>
    </physiologicalReaction>
</comment>
<reference evidence="56 57" key="1">
    <citation type="journal article" date="2014" name="Nat. Genet.">
        <title>Whole-genome sequence of a flatfish provides insights into ZW sex chromosome evolution and adaptation to a benthic lifestyle.</title>
        <authorList>
            <person name="Chen S."/>
            <person name="Zhang G."/>
            <person name="Shao C."/>
            <person name="Huang Q."/>
            <person name="Liu G."/>
            <person name="Zhang P."/>
            <person name="Song W."/>
            <person name="An N."/>
            <person name="Chalopin D."/>
            <person name="Volff J.N."/>
            <person name="Hong Y."/>
            <person name="Li Q."/>
            <person name="Sha Z."/>
            <person name="Zhou H."/>
            <person name="Xie M."/>
            <person name="Yu Q."/>
            <person name="Liu Y."/>
            <person name="Xiang H."/>
            <person name="Wang N."/>
            <person name="Wu K."/>
            <person name="Yang C."/>
            <person name="Zhou Q."/>
            <person name="Liao X."/>
            <person name="Yang L."/>
            <person name="Hu Q."/>
            <person name="Zhang J."/>
            <person name="Meng L."/>
            <person name="Jin L."/>
            <person name="Tian Y."/>
            <person name="Lian J."/>
            <person name="Yang J."/>
            <person name="Miao G."/>
            <person name="Liu S."/>
            <person name="Liang Z."/>
            <person name="Yan F."/>
            <person name="Li Y."/>
            <person name="Sun B."/>
            <person name="Zhang H."/>
            <person name="Zhang J."/>
            <person name="Zhu Y."/>
            <person name="Du M."/>
            <person name="Zhao Y."/>
            <person name="Schartl M."/>
            <person name="Tang Q."/>
            <person name="Wang J."/>
        </authorList>
    </citation>
    <scope>NUCLEOTIDE SEQUENCE</scope>
</reference>
<comment type="catalytic activity">
    <reaction evidence="19">
        <text>tetradecanoyl-CoA + H2O = tetradecanoate + CoA + H(+)</text>
        <dbReference type="Rhea" id="RHEA:40119"/>
        <dbReference type="ChEBI" id="CHEBI:15377"/>
        <dbReference type="ChEBI" id="CHEBI:15378"/>
        <dbReference type="ChEBI" id="CHEBI:30807"/>
        <dbReference type="ChEBI" id="CHEBI:57287"/>
        <dbReference type="ChEBI" id="CHEBI:57385"/>
    </reaction>
    <physiologicalReaction direction="left-to-right" evidence="19">
        <dbReference type="Rhea" id="RHEA:40120"/>
    </physiologicalReaction>
</comment>
<evidence type="ECO:0000256" key="13">
    <source>
        <dbReference type="ARBA" id="ARBA00037002"/>
    </source>
</evidence>
<keyword evidence="7" id="KW-0962">Peroxisome biogenesis</keyword>
<evidence type="ECO:0000256" key="28">
    <source>
        <dbReference type="ARBA" id="ARBA00051261"/>
    </source>
</evidence>
<dbReference type="GO" id="GO:0052689">
    <property type="term" value="F:carboxylic ester hydrolase activity"/>
    <property type="evidence" value="ECO:0007669"/>
    <property type="project" value="UniProtKB-KW"/>
</dbReference>
<dbReference type="GeneID" id="103386342"/>
<comment type="catalytic activity">
    <reaction evidence="17">
        <text>decanoyl-CoA + H2O = decanoate + CoA + H(+)</text>
        <dbReference type="Rhea" id="RHEA:40059"/>
        <dbReference type="ChEBI" id="CHEBI:15377"/>
        <dbReference type="ChEBI" id="CHEBI:15378"/>
        <dbReference type="ChEBI" id="CHEBI:27689"/>
        <dbReference type="ChEBI" id="CHEBI:57287"/>
        <dbReference type="ChEBI" id="CHEBI:61430"/>
    </reaction>
    <physiologicalReaction direction="left-to-right" evidence="17">
        <dbReference type="Rhea" id="RHEA:40060"/>
    </physiologicalReaction>
</comment>
<evidence type="ECO:0000256" key="1">
    <source>
        <dbReference type="ARBA" id="ARBA00000295"/>
    </source>
</evidence>
<comment type="catalytic activity">
    <reaction evidence="38">
        <text>malonyl-CoA + H2O = malonate + CoA + H(+)</text>
        <dbReference type="Rhea" id="RHEA:40219"/>
        <dbReference type="ChEBI" id="CHEBI:15377"/>
        <dbReference type="ChEBI" id="CHEBI:15378"/>
        <dbReference type="ChEBI" id="CHEBI:15792"/>
        <dbReference type="ChEBI" id="CHEBI:57287"/>
        <dbReference type="ChEBI" id="CHEBI:57384"/>
    </reaction>
    <physiologicalReaction direction="left-to-right" evidence="38">
        <dbReference type="Rhea" id="RHEA:40220"/>
    </physiologicalReaction>
</comment>
<dbReference type="InterPro" id="IPR042171">
    <property type="entry name" value="Acyl-CoA_hotdog"/>
</dbReference>
<comment type="catalytic activity">
    <reaction evidence="25">
        <text>octanedioyl-CoA + H2O = octanedioate + CoA + H(+)</text>
        <dbReference type="Rhea" id="RHEA:40587"/>
        <dbReference type="ChEBI" id="CHEBI:15377"/>
        <dbReference type="ChEBI" id="CHEBI:15378"/>
        <dbReference type="ChEBI" id="CHEBI:57287"/>
        <dbReference type="ChEBI" id="CHEBI:76282"/>
        <dbReference type="ChEBI" id="CHEBI:76317"/>
    </reaction>
    <physiologicalReaction direction="left-to-right" evidence="25">
        <dbReference type="Rhea" id="RHEA:40588"/>
    </physiologicalReaction>
</comment>
<dbReference type="GO" id="GO:0005782">
    <property type="term" value="C:peroxisomal matrix"/>
    <property type="evidence" value="ECO:0007669"/>
    <property type="project" value="UniProtKB-SubCell"/>
</dbReference>
<keyword evidence="11" id="KW-0576">Peroxisome</keyword>
<dbReference type="FunFam" id="2.40.160.210:FF:000002">
    <property type="entry name" value="acyl-coenzyme A thioesterase 8"/>
    <property type="match status" value="1"/>
</dbReference>
<evidence type="ECO:0000259" key="55">
    <source>
        <dbReference type="Pfam" id="PF20789"/>
    </source>
</evidence>
<dbReference type="PANTHER" id="PTHR11066:SF34">
    <property type="entry name" value="ACYL-COENZYME A THIOESTERASE 8"/>
    <property type="match status" value="1"/>
</dbReference>
<comment type="catalytic activity">
    <reaction evidence="24">
        <text>(9Z)-tetradecenoyl-CoA + H2O = (9Z)-tetradecenoate + CoA + H(+)</text>
        <dbReference type="Rhea" id="RHEA:40135"/>
        <dbReference type="ChEBI" id="CHEBI:15377"/>
        <dbReference type="ChEBI" id="CHEBI:15378"/>
        <dbReference type="ChEBI" id="CHEBI:32370"/>
        <dbReference type="ChEBI" id="CHEBI:57287"/>
        <dbReference type="ChEBI" id="CHEBI:65060"/>
    </reaction>
    <physiologicalReaction direction="left-to-right" evidence="24">
        <dbReference type="Rhea" id="RHEA:40136"/>
    </physiologicalReaction>
</comment>
<evidence type="ECO:0000256" key="12">
    <source>
        <dbReference type="ARBA" id="ARBA00035852"/>
    </source>
</evidence>
<dbReference type="GO" id="GO:0004778">
    <property type="term" value="F:succinyl-CoA hydrolase activity"/>
    <property type="evidence" value="ECO:0007669"/>
    <property type="project" value="UniProtKB-EC"/>
</dbReference>
<evidence type="ECO:0000256" key="4">
    <source>
        <dbReference type="ARBA" id="ARBA00011738"/>
    </source>
</evidence>
<dbReference type="CDD" id="cd03445">
    <property type="entry name" value="Thioesterase_II_repeat2"/>
    <property type="match status" value="1"/>
</dbReference>
<dbReference type="CDD" id="cd03444">
    <property type="entry name" value="Thioesterase_II_repeat1"/>
    <property type="match status" value="1"/>
</dbReference>
<evidence type="ECO:0000256" key="31">
    <source>
        <dbReference type="ARBA" id="ARBA00051478"/>
    </source>
</evidence>
<dbReference type="Proteomes" id="UP000265120">
    <property type="component" value="Chromosome 11"/>
</dbReference>
<keyword evidence="57" id="KW-1185">Reference proteome</keyword>
<reference evidence="56" key="2">
    <citation type="submission" date="2025-08" db="UniProtKB">
        <authorList>
            <consortium name="Ensembl"/>
        </authorList>
    </citation>
    <scope>IDENTIFICATION</scope>
</reference>
<dbReference type="GO" id="GO:0033882">
    <property type="term" value="F:choloyl-CoA hydrolase activity"/>
    <property type="evidence" value="ECO:0007669"/>
    <property type="project" value="UniProtKB-EC"/>
</dbReference>
<evidence type="ECO:0000256" key="50">
    <source>
        <dbReference type="ARBA" id="ARBA00081170"/>
    </source>
</evidence>
<comment type="catalytic activity">
    <reaction evidence="40">
        <text>3alpha,7alpha,12alpha-trihydroxy-5beta-cholestan-26-oyl-CoA + H2O = 3alpha,7alpha,12alpha-trihydroxy-5beta-cholestan-26-oate + CoA + H(+)</text>
        <dbReference type="Rhea" id="RHEA:59936"/>
        <dbReference type="ChEBI" id="CHEBI:15377"/>
        <dbReference type="ChEBI" id="CHEBI:15378"/>
        <dbReference type="ChEBI" id="CHEBI:57287"/>
        <dbReference type="ChEBI" id="CHEBI:63001"/>
        <dbReference type="ChEBI" id="CHEBI:85674"/>
    </reaction>
    <physiologicalReaction direction="left-to-right" evidence="40">
        <dbReference type="Rhea" id="RHEA:59937"/>
    </physiologicalReaction>
</comment>
<comment type="subcellular location">
    <subcellularLocation>
        <location evidence="2">Peroxisome matrix</location>
    </subcellularLocation>
</comment>
<dbReference type="GO" id="GO:0009062">
    <property type="term" value="P:fatty acid catabolic process"/>
    <property type="evidence" value="ECO:0007669"/>
    <property type="project" value="TreeGrafter"/>
</dbReference>
<comment type="catalytic activity">
    <reaction evidence="20">
        <text>hexanoyl-CoA + H2O = hexanoate + CoA + H(+)</text>
        <dbReference type="Rhea" id="RHEA:40115"/>
        <dbReference type="ChEBI" id="CHEBI:15377"/>
        <dbReference type="ChEBI" id="CHEBI:15378"/>
        <dbReference type="ChEBI" id="CHEBI:17120"/>
        <dbReference type="ChEBI" id="CHEBI:57287"/>
        <dbReference type="ChEBI" id="CHEBI:62620"/>
    </reaction>
    <physiologicalReaction direction="left-to-right" evidence="20">
        <dbReference type="Rhea" id="RHEA:40116"/>
    </physiologicalReaction>
</comment>
<evidence type="ECO:0000256" key="36">
    <source>
        <dbReference type="ARBA" id="ARBA00052008"/>
    </source>
</evidence>
<evidence type="ECO:0000256" key="41">
    <source>
        <dbReference type="ARBA" id="ARBA00052772"/>
    </source>
</evidence>
<dbReference type="STRING" id="244447.ENSCSEP00000013820"/>
<dbReference type="RefSeq" id="XP_008318772.1">
    <property type="nucleotide sequence ID" value="XM_008320550.3"/>
</dbReference>
<dbReference type="GO" id="GO:0047994">
    <property type="term" value="F:hydroxymethylglutaryl-CoA hydrolase activity"/>
    <property type="evidence" value="ECO:0007669"/>
    <property type="project" value="UniProtKB-EC"/>
</dbReference>
<comment type="catalytic activity">
    <reaction evidence="21">
        <text>acetoacetyl-CoA + H2O = acetoacetate + CoA + H(+)</text>
        <dbReference type="Rhea" id="RHEA:15673"/>
        <dbReference type="ChEBI" id="CHEBI:13705"/>
        <dbReference type="ChEBI" id="CHEBI:15377"/>
        <dbReference type="ChEBI" id="CHEBI:15378"/>
        <dbReference type="ChEBI" id="CHEBI:57286"/>
        <dbReference type="ChEBI" id="CHEBI:57287"/>
        <dbReference type="EC" id="3.1.2.11"/>
    </reaction>
    <physiologicalReaction direction="left-to-right" evidence="21">
        <dbReference type="Rhea" id="RHEA:15674"/>
    </physiologicalReaction>
</comment>
<comment type="similarity">
    <text evidence="3">Belongs to the C/M/P thioester hydrolase family.</text>
</comment>
<dbReference type="GO" id="GO:0006637">
    <property type="term" value="P:acyl-CoA metabolic process"/>
    <property type="evidence" value="ECO:0007669"/>
    <property type="project" value="InterPro"/>
</dbReference>
<name>A0A3P8VN34_CYNSE</name>
<keyword evidence="10" id="KW-0443">Lipid metabolism</keyword>
<feature type="domain" description="Acyl-CoA thioesterase-like C-terminal" evidence="55">
    <location>
        <begin position="200"/>
        <end position="320"/>
    </location>
</feature>
<dbReference type="EC" id="3.1.2.2" evidence="14"/>
<dbReference type="GO" id="GO:0047617">
    <property type="term" value="F:fatty acyl-CoA hydrolase activity"/>
    <property type="evidence" value="ECO:0007669"/>
    <property type="project" value="InterPro"/>
</dbReference>
<comment type="catalytic activity">
    <reaction evidence="16">
        <text>hexadecanoyl-CoA + H2O = hexadecanoate + CoA + H(+)</text>
        <dbReference type="Rhea" id="RHEA:16645"/>
        <dbReference type="ChEBI" id="CHEBI:7896"/>
        <dbReference type="ChEBI" id="CHEBI:15377"/>
        <dbReference type="ChEBI" id="CHEBI:15378"/>
        <dbReference type="ChEBI" id="CHEBI:57287"/>
        <dbReference type="ChEBI" id="CHEBI:57379"/>
        <dbReference type="EC" id="3.1.2.2"/>
    </reaction>
    <physiologicalReaction direction="left-to-right" evidence="16">
        <dbReference type="Rhea" id="RHEA:16646"/>
    </physiologicalReaction>
</comment>
<dbReference type="EC" id="3.1.2.11" evidence="48"/>
<evidence type="ECO:0000256" key="6">
    <source>
        <dbReference type="ARBA" id="ARBA00022487"/>
    </source>
</evidence>
<comment type="catalytic activity">
    <reaction evidence="35">
        <text>(9Z,12Z)-octadecadienoyl-CoA + H2O = (9Z,12Z)-octadecadienoate + CoA + H(+)</text>
        <dbReference type="Rhea" id="RHEA:40143"/>
        <dbReference type="ChEBI" id="CHEBI:15377"/>
        <dbReference type="ChEBI" id="CHEBI:15378"/>
        <dbReference type="ChEBI" id="CHEBI:30245"/>
        <dbReference type="ChEBI" id="CHEBI:57287"/>
        <dbReference type="ChEBI" id="CHEBI:57383"/>
    </reaction>
    <physiologicalReaction direction="left-to-right" evidence="35">
        <dbReference type="Rhea" id="RHEA:40144"/>
    </physiologicalReaction>
</comment>
<evidence type="ECO:0000313" key="57">
    <source>
        <dbReference type="Proteomes" id="UP000265120"/>
    </source>
</evidence>
<evidence type="ECO:0000256" key="23">
    <source>
        <dbReference type="ARBA" id="ARBA00050576"/>
    </source>
</evidence>
<evidence type="ECO:0000256" key="14">
    <source>
        <dbReference type="ARBA" id="ARBA00038848"/>
    </source>
</evidence>
<evidence type="ECO:0000256" key="8">
    <source>
        <dbReference type="ARBA" id="ARBA00022801"/>
    </source>
</evidence>
<evidence type="ECO:0000256" key="42">
    <source>
        <dbReference type="ARBA" id="ARBA00052821"/>
    </source>
</evidence>
<evidence type="ECO:0000256" key="24">
    <source>
        <dbReference type="ARBA" id="ARBA00050783"/>
    </source>
</evidence>
<comment type="catalytic activity">
    <reaction evidence="22">
        <text>(9Z)-hexadecenoyl-CoA + H2O = (9Z)-hexadecenoate + CoA + H(+)</text>
        <dbReference type="Rhea" id="RHEA:40131"/>
        <dbReference type="ChEBI" id="CHEBI:15377"/>
        <dbReference type="ChEBI" id="CHEBI:15378"/>
        <dbReference type="ChEBI" id="CHEBI:32372"/>
        <dbReference type="ChEBI" id="CHEBI:57287"/>
        <dbReference type="ChEBI" id="CHEBI:61540"/>
    </reaction>
    <physiologicalReaction direction="left-to-right" evidence="22">
        <dbReference type="Rhea" id="RHEA:40132"/>
    </physiologicalReaction>
</comment>
<dbReference type="InterPro" id="IPR029069">
    <property type="entry name" value="HotDog_dom_sf"/>
</dbReference>
<comment type="catalytic activity">
    <reaction evidence="34">
        <text>2,6-dimethylheptanoyl-CoA + H2O = 2,6-dimethylheptanoate + CoA + H(+)</text>
        <dbReference type="Rhea" id="RHEA:59952"/>
        <dbReference type="ChEBI" id="CHEBI:15377"/>
        <dbReference type="ChEBI" id="CHEBI:15378"/>
        <dbReference type="ChEBI" id="CHEBI:57287"/>
        <dbReference type="ChEBI" id="CHEBI:84847"/>
        <dbReference type="ChEBI" id="CHEBI:143533"/>
    </reaction>
    <physiologicalReaction direction="left-to-right" evidence="34">
        <dbReference type="Rhea" id="RHEA:59953"/>
    </physiologicalReaction>
</comment>
<feature type="domain" description="Acyl-CoA thioesterase-like N-terminal HotDog" evidence="54">
    <location>
        <begin position="60"/>
        <end position="143"/>
    </location>
</feature>
<evidence type="ECO:0000256" key="9">
    <source>
        <dbReference type="ARBA" id="ARBA00022832"/>
    </source>
</evidence>
<accession>A0A3P8VN34</accession>
<evidence type="ECO:0000256" key="25">
    <source>
        <dbReference type="ARBA" id="ARBA00051113"/>
    </source>
</evidence>
<dbReference type="OrthoDB" id="68328at2759"/>
<comment type="subunit">
    <text evidence="4">Homodimer.</text>
</comment>
<dbReference type="FunCoup" id="A0A3P8VN34">
    <property type="interactions" value="425"/>
</dbReference>
<evidence type="ECO:0000256" key="19">
    <source>
        <dbReference type="ARBA" id="ARBA00048180"/>
    </source>
</evidence>
<evidence type="ECO:0000256" key="47">
    <source>
        <dbReference type="ARBA" id="ARBA00066445"/>
    </source>
</evidence>
<evidence type="ECO:0000256" key="26">
    <source>
        <dbReference type="ARBA" id="ARBA00051162"/>
    </source>
</evidence>
<comment type="catalytic activity">
    <reaction evidence="30">
        <text>prostaglandin F2alpha-CoA + H2O = prostaglandin F2alpha + CoA + H(+)</text>
        <dbReference type="Rhea" id="RHEA:59948"/>
        <dbReference type="ChEBI" id="CHEBI:15377"/>
        <dbReference type="ChEBI" id="CHEBI:15378"/>
        <dbReference type="ChEBI" id="CHEBI:57287"/>
        <dbReference type="ChEBI" id="CHEBI:57404"/>
        <dbReference type="ChEBI" id="CHEBI:143532"/>
    </reaction>
    <physiologicalReaction direction="left-to-right" evidence="30">
        <dbReference type="Rhea" id="RHEA:59949"/>
    </physiologicalReaction>
</comment>
<evidence type="ECO:0000256" key="46">
    <source>
        <dbReference type="ARBA" id="ARBA00066314"/>
    </source>
</evidence>
<evidence type="ECO:0000256" key="49">
    <source>
        <dbReference type="ARBA" id="ARBA00068564"/>
    </source>
</evidence>
<reference evidence="56" key="3">
    <citation type="submission" date="2025-09" db="UniProtKB">
        <authorList>
            <consortium name="Ensembl"/>
        </authorList>
    </citation>
    <scope>IDENTIFICATION</scope>
</reference>
<comment type="catalytic activity">
    <reaction evidence="41">
        <text>propanoyl-CoA + H2O = propanoate + CoA + H(+)</text>
        <dbReference type="Rhea" id="RHEA:40103"/>
        <dbReference type="ChEBI" id="CHEBI:15377"/>
        <dbReference type="ChEBI" id="CHEBI:15378"/>
        <dbReference type="ChEBI" id="CHEBI:17272"/>
        <dbReference type="ChEBI" id="CHEBI:57287"/>
        <dbReference type="ChEBI" id="CHEBI:57392"/>
    </reaction>
    <physiologicalReaction direction="left-to-right" evidence="41">
        <dbReference type="Rhea" id="RHEA:40104"/>
    </physiologicalReaction>
</comment>
<comment type="catalytic activity">
    <reaction evidence="33">
        <text>choloyl-CoA + H2O = cholate + CoA + H(+)</text>
        <dbReference type="Rhea" id="RHEA:14541"/>
        <dbReference type="ChEBI" id="CHEBI:15377"/>
        <dbReference type="ChEBI" id="CHEBI:15378"/>
        <dbReference type="ChEBI" id="CHEBI:29747"/>
        <dbReference type="ChEBI" id="CHEBI:57287"/>
        <dbReference type="ChEBI" id="CHEBI:57373"/>
        <dbReference type="EC" id="3.1.2.27"/>
    </reaction>
    <physiologicalReaction direction="left-to-right" evidence="33">
        <dbReference type="Rhea" id="RHEA:14542"/>
    </physiologicalReaction>
</comment>
<comment type="catalytic activity">
    <reaction evidence="27">
        <text>chenodeoxycholoyl-CoA + H2O = chenodeoxycholate + CoA + H(+)</text>
        <dbReference type="Rhea" id="RHEA:31511"/>
        <dbReference type="ChEBI" id="CHEBI:15377"/>
        <dbReference type="ChEBI" id="CHEBI:15378"/>
        <dbReference type="ChEBI" id="CHEBI:36234"/>
        <dbReference type="ChEBI" id="CHEBI:57287"/>
        <dbReference type="ChEBI" id="CHEBI:62989"/>
        <dbReference type="EC" id="3.1.2.27"/>
    </reaction>
    <physiologicalReaction direction="left-to-right" evidence="27">
        <dbReference type="Rhea" id="RHEA:31512"/>
    </physiologicalReaction>
</comment>
<feature type="region of interest" description="Disordered" evidence="53">
    <location>
        <begin position="1"/>
        <end position="30"/>
    </location>
</feature>
<comment type="function">
    <text evidence="44">Catalyzes the hydrolysis of acyl-CoAs into free fatty acids and coenzyme A (CoASH), regulating their respective intracellular levels. Displays no strong substrate specificity with respect to the carboxylic acid moiety of Acyl-CoAs. Hydrolyzes medium length (C2 to C20) straight-chain, saturated and unsaturated acyl-CoAS but is inactive towards substrates with longer aliphatic chains. Moreover, it catalyzes the hydrolysis of CoA esters of bile acids, such as choloyl-CoA and chenodeoxycholoyl-CoA and competes with bile acid CoA:amino acid N-acyltransferase (BAAT). Is also able to hydrolyze CoA esters of dicarboxylic acids. It is involved in the metabolic regulation of peroxisome proliferation.</text>
</comment>
<dbReference type="GeneTree" id="ENSGT00390000004207"/>
<comment type="catalytic activity">
    <reaction evidence="15">
        <text>octanoyl-CoA + H2O = octanoate + CoA + H(+)</text>
        <dbReference type="Rhea" id="RHEA:30143"/>
        <dbReference type="ChEBI" id="CHEBI:15377"/>
        <dbReference type="ChEBI" id="CHEBI:15378"/>
        <dbReference type="ChEBI" id="CHEBI:25646"/>
        <dbReference type="ChEBI" id="CHEBI:57287"/>
        <dbReference type="ChEBI" id="CHEBI:57386"/>
    </reaction>
    <physiologicalReaction direction="left-to-right" evidence="15">
        <dbReference type="Rhea" id="RHEA:30144"/>
    </physiologicalReaction>
</comment>
<evidence type="ECO:0000256" key="53">
    <source>
        <dbReference type="SAM" id="MobiDB-lite"/>
    </source>
</evidence>
<dbReference type="GO" id="GO:0047603">
    <property type="term" value="F:acetoacetyl-CoA hydrolase activity"/>
    <property type="evidence" value="ECO:0007669"/>
    <property type="project" value="UniProtKB-EC"/>
</dbReference>
<dbReference type="CTD" id="10005"/>
<evidence type="ECO:0000256" key="7">
    <source>
        <dbReference type="ARBA" id="ARBA00022593"/>
    </source>
</evidence>
<evidence type="ECO:0000256" key="10">
    <source>
        <dbReference type="ARBA" id="ARBA00023098"/>
    </source>
</evidence>
<dbReference type="InterPro" id="IPR049449">
    <property type="entry name" value="TesB_ACOT8-like_N"/>
</dbReference>
<dbReference type="EC" id="3.1.2.5" evidence="45"/>
<evidence type="ECO:0000256" key="44">
    <source>
        <dbReference type="ARBA" id="ARBA00057463"/>
    </source>
</evidence>
<keyword evidence="6" id="KW-0719">Serine esterase</keyword>
<dbReference type="Gene3D" id="2.40.160.210">
    <property type="entry name" value="Acyl-CoA thioesterase, double hotdog domain"/>
    <property type="match status" value="1"/>
</dbReference>
<comment type="catalytic activity">
    <reaction evidence="43">
        <text>acetyl-CoA + H2O = acetate + CoA + H(+)</text>
        <dbReference type="Rhea" id="RHEA:20289"/>
        <dbReference type="ChEBI" id="CHEBI:15377"/>
        <dbReference type="ChEBI" id="CHEBI:15378"/>
        <dbReference type="ChEBI" id="CHEBI:30089"/>
        <dbReference type="ChEBI" id="CHEBI:57287"/>
        <dbReference type="ChEBI" id="CHEBI:57288"/>
        <dbReference type="EC" id="3.1.2.1"/>
    </reaction>
    <physiologicalReaction direction="left-to-right" evidence="43">
        <dbReference type="Rhea" id="RHEA:20290"/>
    </physiologicalReaction>
</comment>
<evidence type="ECO:0000256" key="21">
    <source>
        <dbReference type="ARBA" id="ARBA00050280"/>
    </source>
</evidence>
<dbReference type="AlphaFoldDB" id="A0A3P8VN34"/>
<evidence type="ECO:0000256" key="35">
    <source>
        <dbReference type="ARBA" id="ARBA00051757"/>
    </source>
</evidence>
<comment type="catalytic activity">
    <reaction evidence="28">
        <text>hexanedioyl-CoA + H2O = hexanedioate + CoA + H(+)</text>
        <dbReference type="Rhea" id="RHEA:40583"/>
        <dbReference type="ChEBI" id="CHEBI:15377"/>
        <dbReference type="ChEBI" id="CHEBI:15378"/>
        <dbReference type="ChEBI" id="CHEBI:17128"/>
        <dbReference type="ChEBI" id="CHEBI:57287"/>
        <dbReference type="ChEBI" id="CHEBI:76327"/>
    </reaction>
    <physiologicalReaction direction="left-to-right" evidence="28">
        <dbReference type="Rhea" id="RHEA:40584"/>
    </physiologicalReaction>
</comment>
<evidence type="ECO:0000256" key="27">
    <source>
        <dbReference type="ARBA" id="ARBA00051199"/>
    </source>
</evidence>
<evidence type="ECO:0000256" key="45">
    <source>
        <dbReference type="ARBA" id="ARBA00066312"/>
    </source>
</evidence>
<evidence type="ECO:0000259" key="54">
    <source>
        <dbReference type="Pfam" id="PF13622"/>
    </source>
</evidence>
<dbReference type="Ensembl" id="ENSCSET00000013982.1">
    <property type="protein sequence ID" value="ENSCSEP00000013820.1"/>
    <property type="gene ID" value="ENSCSEG00000008882.1"/>
</dbReference>
<comment type="catalytic activity">
    <reaction evidence="39">
        <text>4,8-dimethylnonanoyl-CoA + H2O = 4,8-dimethylnonanoate + CoA + H(+)</text>
        <dbReference type="Rhea" id="RHEA:40223"/>
        <dbReference type="ChEBI" id="CHEBI:15377"/>
        <dbReference type="ChEBI" id="CHEBI:15378"/>
        <dbReference type="ChEBI" id="CHEBI:57287"/>
        <dbReference type="ChEBI" id="CHEBI:77061"/>
        <dbReference type="ChEBI" id="CHEBI:77063"/>
    </reaction>
    <physiologicalReaction direction="left-to-right" evidence="39">
        <dbReference type="Rhea" id="RHEA:40224"/>
    </physiologicalReaction>
</comment>